<organism evidence="1 2">
    <name type="scientific">Ixodes persulcatus</name>
    <name type="common">Taiga tick</name>
    <dbReference type="NCBI Taxonomy" id="34615"/>
    <lineage>
        <taxon>Eukaryota</taxon>
        <taxon>Metazoa</taxon>
        <taxon>Ecdysozoa</taxon>
        <taxon>Arthropoda</taxon>
        <taxon>Chelicerata</taxon>
        <taxon>Arachnida</taxon>
        <taxon>Acari</taxon>
        <taxon>Parasitiformes</taxon>
        <taxon>Ixodida</taxon>
        <taxon>Ixodoidea</taxon>
        <taxon>Ixodidae</taxon>
        <taxon>Ixodinae</taxon>
        <taxon>Ixodes</taxon>
    </lineage>
</organism>
<proteinExistence type="predicted"/>
<evidence type="ECO:0000313" key="2">
    <source>
        <dbReference type="Proteomes" id="UP000805193"/>
    </source>
</evidence>
<evidence type="ECO:0000313" key="1">
    <source>
        <dbReference type="EMBL" id="KAG0436123.1"/>
    </source>
</evidence>
<name>A0AC60QLK2_IXOPE</name>
<reference evidence="1 2" key="1">
    <citation type="journal article" date="2020" name="Cell">
        <title>Large-Scale Comparative Analyses of Tick Genomes Elucidate Their Genetic Diversity and Vector Capacities.</title>
        <authorList>
            <consortium name="Tick Genome and Microbiome Consortium (TIGMIC)"/>
            <person name="Jia N."/>
            <person name="Wang J."/>
            <person name="Shi W."/>
            <person name="Du L."/>
            <person name="Sun Y."/>
            <person name="Zhan W."/>
            <person name="Jiang J.F."/>
            <person name="Wang Q."/>
            <person name="Zhang B."/>
            <person name="Ji P."/>
            <person name="Bell-Sakyi L."/>
            <person name="Cui X.M."/>
            <person name="Yuan T.T."/>
            <person name="Jiang B.G."/>
            <person name="Yang W.F."/>
            <person name="Lam T.T."/>
            <person name="Chang Q.C."/>
            <person name="Ding S.J."/>
            <person name="Wang X.J."/>
            <person name="Zhu J.G."/>
            <person name="Ruan X.D."/>
            <person name="Zhao L."/>
            <person name="Wei J.T."/>
            <person name="Ye R.Z."/>
            <person name="Que T.C."/>
            <person name="Du C.H."/>
            <person name="Zhou Y.H."/>
            <person name="Cheng J.X."/>
            <person name="Dai P.F."/>
            <person name="Guo W.B."/>
            <person name="Han X.H."/>
            <person name="Huang E.J."/>
            <person name="Li L.F."/>
            <person name="Wei W."/>
            <person name="Gao Y.C."/>
            <person name="Liu J.Z."/>
            <person name="Shao H.Z."/>
            <person name="Wang X."/>
            <person name="Wang C.C."/>
            <person name="Yang T.C."/>
            <person name="Huo Q.B."/>
            <person name="Li W."/>
            <person name="Chen H.Y."/>
            <person name="Chen S.E."/>
            <person name="Zhou L.G."/>
            <person name="Ni X.B."/>
            <person name="Tian J.H."/>
            <person name="Sheng Y."/>
            <person name="Liu T."/>
            <person name="Pan Y.S."/>
            <person name="Xia L.Y."/>
            <person name="Li J."/>
            <person name="Zhao F."/>
            <person name="Cao W.C."/>
        </authorList>
    </citation>
    <scope>NUCLEOTIDE SEQUENCE [LARGE SCALE GENOMIC DNA]</scope>
    <source>
        <strain evidence="1">Iper-2018</strain>
    </source>
</reference>
<dbReference type="EMBL" id="JABSTQ010007188">
    <property type="protein sequence ID" value="KAG0436123.1"/>
    <property type="molecule type" value="Genomic_DNA"/>
</dbReference>
<comment type="caution">
    <text evidence="1">The sequence shown here is derived from an EMBL/GenBank/DDBJ whole genome shotgun (WGS) entry which is preliminary data.</text>
</comment>
<keyword evidence="2" id="KW-1185">Reference proteome</keyword>
<dbReference type="Proteomes" id="UP000805193">
    <property type="component" value="Unassembled WGS sequence"/>
</dbReference>
<sequence length="329" mass="37796">MADTQNDHLSSINTPDDPHGLGNLFASVTWHLHEDLMGNDHFPIVIKTKFRRTLGYAVGARTAARPAFLTHWDKYRKLLEGTSPSGDIAHLTGQILYAKEQATRRIQVPYDHPDPDKCLLTLWNRRLRLLAQYHKSGHRRFIKRKLRITQQTIEDYTTALASERWMTLCEGFNGNTSTPRAWSVLRSLLGPTKTCNGVRRVALKEAITPQELAERAASEFFPHTSQPITTTYERDDPVEDFESYSQPFTLFELNHALNTTNTHSAPGADQITTTQLRNHPDTYKQALLEEINRIWEEGKLPPTWSFSLLKPISERGNRHITWPTFDLYH</sequence>
<protein>
    <submittedName>
        <fullName evidence="1">Uncharacterized protein</fullName>
    </submittedName>
</protein>
<gene>
    <name evidence="1" type="ORF">HPB47_018134</name>
</gene>
<accession>A0AC60QLK2</accession>